<reference evidence="3" key="1">
    <citation type="submission" date="2018-08" db="EMBL/GenBank/DDBJ databases">
        <authorList>
            <person name="Kim S.-J."/>
            <person name="Jung G.-Y."/>
        </authorList>
    </citation>
    <scope>NUCLEOTIDE SEQUENCE [LARGE SCALE GENOMIC DNA]</scope>
    <source>
        <strain evidence="3">GY_G</strain>
    </source>
</reference>
<dbReference type="Pfam" id="PF01425">
    <property type="entry name" value="Amidase"/>
    <property type="match status" value="1"/>
</dbReference>
<dbReference type="EC" id="3.5.1.4" evidence="2"/>
<keyword evidence="2" id="KW-0378">Hydrolase</keyword>
<dbReference type="InterPro" id="IPR036928">
    <property type="entry name" value="AS_sf"/>
</dbReference>
<dbReference type="InterPro" id="IPR023631">
    <property type="entry name" value="Amidase_dom"/>
</dbReference>
<dbReference type="SUPFAM" id="SSF75304">
    <property type="entry name" value="Amidase signature (AS) enzymes"/>
    <property type="match status" value="1"/>
</dbReference>
<proteinExistence type="predicted"/>
<comment type="caution">
    <text evidence="2">The sequence shown here is derived from an EMBL/GenBank/DDBJ whole genome shotgun (WGS) entry which is preliminary data.</text>
</comment>
<feature type="domain" description="Amidase" evidence="1">
    <location>
        <begin position="52"/>
        <end position="503"/>
    </location>
</feature>
<dbReference type="Gene3D" id="3.90.1300.10">
    <property type="entry name" value="Amidase signature (AS) domain"/>
    <property type="match status" value="1"/>
</dbReference>
<organism evidence="2 3">
    <name type="scientific">Sphingorhabdus pulchriflava</name>
    <dbReference type="NCBI Taxonomy" id="2292257"/>
    <lineage>
        <taxon>Bacteria</taxon>
        <taxon>Pseudomonadati</taxon>
        <taxon>Pseudomonadota</taxon>
        <taxon>Alphaproteobacteria</taxon>
        <taxon>Sphingomonadales</taxon>
        <taxon>Sphingomonadaceae</taxon>
        <taxon>Sphingorhabdus</taxon>
    </lineage>
</organism>
<name>A0A371B5T5_9SPHN</name>
<sequence>MKKALILTVAITIGSAVEARSPLRVDPLPPLYSSDVEQLLFEQMNQISSAEDIVRRYLNRISEIDDNGPHLNAVIATFPDVIDQARKLDEERKAGKVRGPLHGIPVLVKDNIEVAGPVPTTAGSLALKDNITHRDAPMIARLRKAGAIILGKTNLSEWANIRSGGSTSGWSAVGGLTRNPYVLDRNTCGSSAGSGAAATANLAPLTIGTETDGSIVCPSSVNGIVGFKPTLGLVSRSLIVPISHSQDTAGPMTRTVRDAALLLTAMAGSDPTDPATAEADQRKKDYAANLNAHALKGMRLGVARDRIGDNPAIKARFDSALDVMRNQGAEIVDIADSRKGFDGLGEAEFEVLMFELKADLNAYLASTPPTVKMRTLEQVIAFNKAEPAELRWFGQETFELAQSKNGLDDPAYKEALAKSKRMAGTEGIDRLLRENKVDLLVSPTTGVAWKTDLVNGDQYSGPSASALPAIAGYPHLTVPMGLIEGLPLGISFVGTAWDDERVLQAGYAYEQASKARVEPAFKPSIEAALP</sequence>
<dbReference type="GO" id="GO:0004040">
    <property type="term" value="F:amidase activity"/>
    <property type="evidence" value="ECO:0007669"/>
    <property type="project" value="UniProtKB-EC"/>
</dbReference>
<evidence type="ECO:0000313" key="3">
    <source>
        <dbReference type="Proteomes" id="UP000263833"/>
    </source>
</evidence>
<protein>
    <submittedName>
        <fullName evidence="2">Amidase</fullName>
        <ecNumber evidence="2">3.5.1.4</ecNumber>
    </submittedName>
</protein>
<dbReference type="NCBIfam" id="NF006006">
    <property type="entry name" value="PRK08137.1"/>
    <property type="match status" value="1"/>
</dbReference>
<dbReference type="PANTHER" id="PTHR42678:SF34">
    <property type="entry name" value="OS04G0183300 PROTEIN"/>
    <property type="match status" value="1"/>
</dbReference>
<evidence type="ECO:0000259" key="1">
    <source>
        <dbReference type="Pfam" id="PF01425"/>
    </source>
</evidence>
<keyword evidence="3" id="KW-1185">Reference proteome</keyword>
<evidence type="ECO:0000313" key="2">
    <source>
        <dbReference type="EMBL" id="RDV02949.1"/>
    </source>
</evidence>
<gene>
    <name evidence="2" type="ORF">DXH95_13630</name>
</gene>
<dbReference type="RefSeq" id="WP_115550054.1">
    <property type="nucleotide sequence ID" value="NZ_QRGP01000002.1"/>
</dbReference>
<dbReference type="OrthoDB" id="8872210at2"/>
<dbReference type="PANTHER" id="PTHR42678">
    <property type="entry name" value="AMIDASE"/>
    <property type="match status" value="1"/>
</dbReference>
<accession>A0A371B5T5</accession>
<dbReference type="Proteomes" id="UP000263833">
    <property type="component" value="Unassembled WGS sequence"/>
</dbReference>
<dbReference type="EMBL" id="QRGP01000002">
    <property type="protein sequence ID" value="RDV02949.1"/>
    <property type="molecule type" value="Genomic_DNA"/>
</dbReference>
<dbReference type="AlphaFoldDB" id="A0A371B5T5"/>